<evidence type="ECO:0000256" key="1">
    <source>
        <dbReference type="SAM" id="Phobius"/>
    </source>
</evidence>
<name>A0A7C1ZNQ9_DESA2</name>
<reference evidence="4" key="2">
    <citation type="journal article" date="2020" name="mSystems">
        <title>Genome- and Community-Level Interaction Insights into Carbon Utilization and Element Cycling Functions of Hydrothermarchaeota in Hydrothermal Sediment.</title>
        <authorList>
            <person name="Zhou Z."/>
            <person name="Liu Y."/>
            <person name="Xu W."/>
            <person name="Pan J."/>
            <person name="Luo Z.H."/>
            <person name="Li M."/>
        </authorList>
    </citation>
    <scope>NUCLEOTIDE SEQUENCE [LARGE SCALE GENOMIC DNA]</scope>
    <source>
        <strain evidence="4">HyVt-389</strain>
        <strain evidence="3">HyVt-45</strain>
    </source>
</reference>
<dbReference type="EMBL" id="DRKW01000131">
    <property type="protein sequence ID" value="HEB74034.1"/>
    <property type="molecule type" value="Genomic_DNA"/>
</dbReference>
<evidence type="ECO:0000313" key="3">
    <source>
        <dbReference type="EMBL" id="HEB74034.1"/>
    </source>
</evidence>
<dbReference type="KEGG" id="daw:HS1_001855"/>
<dbReference type="RefSeq" id="WP_066064389.1">
    <property type="nucleotide sequence ID" value="NZ_CP013015.1"/>
</dbReference>
<dbReference type="EMBL" id="DRIH01000144">
    <property type="protein sequence ID" value="HEC68007.1"/>
    <property type="molecule type" value="Genomic_DNA"/>
</dbReference>
<feature type="transmembrane region" description="Helical" evidence="1">
    <location>
        <begin position="33"/>
        <end position="54"/>
    </location>
</feature>
<dbReference type="OrthoDB" id="9255687at2"/>
<evidence type="ECO:0000313" key="2">
    <source>
        <dbReference type="EMBL" id="AMM41649.1"/>
    </source>
</evidence>
<keyword evidence="1" id="KW-0472">Membrane</keyword>
<keyword evidence="1" id="KW-0812">Transmembrane</keyword>
<protein>
    <submittedName>
        <fullName evidence="4">DUF1634 domain-containing protein</fullName>
    </submittedName>
</protein>
<dbReference type="EMBL" id="CP013015">
    <property type="protein sequence ID" value="AMM41649.1"/>
    <property type="molecule type" value="Genomic_DNA"/>
</dbReference>
<dbReference type="Proteomes" id="UP000070560">
    <property type="component" value="Chromosome"/>
</dbReference>
<evidence type="ECO:0000313" key="4">
    <source>
        <dbReference type="EMBL" id="HEC68007.1"/>
    </source>
</evidence>
<evidence type="ECO:0000313" key="5">
    <source>
        <dbReference type="Proteomes" id="UP000070560"/>
    </source>
</evidence>
<feature type="transmembrane region" description="Helical" evidence="1">
    <location>
        <begin position="131"/>
        <end position="154"/>
    </location>
</feature>
<proteinExistence type="predicted"/>
<reference evidence="2 5" key="1">
    <citation type="submission" date="2015-10" db="EMBL/GenBank/DDBJ databases">
        <title>Candidatus Desulfofervidus auxilii, a hydrogenotrophic sulfate-reducing bacterium involved in the thermophilic anaerobic oxidation of methane.</title>
        <authorList>
            <person name="Krukenberg V."/>
            <person name="Richter M."/>
            <person name="Wegener G."/>
        </authorList>
    </citation>
    <scope>NUCLEOTIDE SEQUENCE [LARGE SCALE GENOMIC DNA]</scope>
    <source>
        <strain evidence="2 5">HS1</strain>
    </source>
</reference>
<accession>A0A7C1ZNQ9</accession>
<feature type="transmembrane region" description="Helical" evidence="1">
    <location>
        <begin position="102"/>
        <end position="125"/>
    </location>
</feature>
<dbReference type="Proteomes" id="UP000885738">
    <property type="component" value="Unassembled WGS sequence"/>
</dbReference>
<dbReference type="AlphaFoldDB" id="A0A7C1ZNQ9"/>
<keyword evidence="1" id="KW-1133">Transmembrane helix</keyword>
<dbReference type="Proteomes" id="UP000886268">
    <property type="component" value="Unassembled WGS sequence"/>
</dbReference>
<organism evidence="4">
    <name type="scientific">Desulfofervidus auxilii</name>
    <dbReference type="NCBI Taxonomy" id="1621989"/>
    <lineage>
        <taxon>Bacteria</taxon>
        <taxon>Pseudomonadati</taxon>
        <taxon>Thermodesulfobacteriota</taxon>
        <taxon>Candidatus Desulfofervidia</taxon>
        <taxon>Candidatus Desulfofervidales</taxon>
        <taxon>Candidatus Desulfofervidaceae</taxon>
        <taxon>Candidatus Desulfofervidus</taxon>
    </lineage>
</organism>
<keyword evidence="5" id="KW-1185">Reference proteome</keyword>
<sequence>MEEIVMAKEMFMAETKEETKPKPPLAGLVYGEIIYWGTLLGALIAVLGSTFAFISRSNVMDVSYVFSAIWQGKDVATVWKEGIGQLPQGHWYLHNITTGDGLTMFGIALGVFAVIPGMFLSAILLLKKREYFFATLAIIAGIICLTACLGLFALPQR</sequence>
<gene>
    <name evidence="4" type="ORF">ENI35_04245</name>
    <name evidence="3" type="ORF">ENJ03_02295</name>
    <name evidence="2" type="ORF">HS1_001855</name>
</gene>